<evidence type="ECO:0000259" key="2">
    <source>
        <dbReference type="Pfam" id="PF05099"/>
    </source>
</evidence>
<evidence type="ECO:0000313" key="4">
    <source>
        <dbReference type="Proteomes" id="UP000182491"/>
    </source>
</evidence>
<sequence>MEQQQDKLLKEYSQEEKGAYFGALATMAAADGKASDEELEFLSLMSEAAELPENVHSEVIAIAKEPSIINVQKCLDVLKGSQLRFSFITDIISFAKADGEYSQEEQRRIQQMADYLSVSQKQYSIIEDYVNKADEAQKHGEDPTSQSFLNKNGFGDMFKNAGISPNMVKGILGVAAPLVIASLLSGGRRRRYGYGGGMMGGGLLGGLLGGGMMGGGGMYRSGGGLGSIVSILGGLNGSRGYGNMRRSGGLGSLLGGLFGGRSRGGW</sequence>
<feature type="transmembrane region" description="Helical" evidence="1">
    <location>
        <begin position="192"/>
        <end position="212"/>
    </location>
</feature>
<evidence type="ECO:0000313" key="3">
    <source>
        <dbReference type="EMBL" id="SFU78950.1"/>
    </source>
</evidence>
<dbReference type="EMBL" id="FPCA01000003">
    <property type="protein sequence ID" value="SFU78950.1"/>
    <property type="molecule type" value="Genomic_DNA"/>
</dbReference>
<feature type="transmembrane region" description="Helical" evidence="1">
    <location>
        <begin position="218"/>
        <end position="237"/>
    </location>
</feature>
<dbReference type="Proteomes" id="UP000182491">
    <property type="component" value="Unassembled WGS sequence"/>
</dbReference>
<evidence type="ECO:0000256" key="1">
    <source>
        <dbReference type="SAM" id="Phobius"/>
    </source>
</evidence>
<feature type="transmembrane region" description="Helical" evidence="1">
    <location>
        <begin position="167"/>
        <end position="185"/>
    </location>
</feature>
<proteinExistence type="predicted"/>
<dbReference type="RefSeq" id="WP_068838637.1">
    <property type="nucleotide sequence ID" value="NZ_BMXC01000003.1"/>
</dbReference>
<dbReference type="CDD" id="cd07177">
    <property type="entry name" value="terB_like"/>
    <property type="match status" value="1"/>
</dbReference>
<dbReference type="Gene3D" id="1.10.3680.10">
    <property type="entry name" value="TerB-like"/>
    <property type="match status" value="1"/>
</dbReference>
<gene>
    <name evidence="3" type="ORF">SAMN04487941_2396</name>
</gene>
<feature type="domain" description="Co-chaperone DjlA N-terminal" evidence="2">
    <location>
        <begin position="24"/>
        <end position="123"/>
    </location>
</feature>
<protein>
    <submittedName>
        <fullName evidence="3">Uncharacterized conserved protein, tellurite resistance protein B (TerB) family</fullName>
    </submittedName>
</protein>
<accession>A0A1I7J1A1</accession>
<dbReference type="OrthoDB" id="966148at2"/>
<dbReference type="SUPFAM" id="SSF158682">
    <property type="entry name" value="TerB-like"/>
    <property type="match status" value="1"/>
</dbReference>
<dbReference type="Pfam" id="PF05099">
    <property type="entry name" value="TerB"/>
    <property type="match status" value="1"/>
</dbReference>
<dbReference type="InterPro" id="IPR007791">
    <property type="entry name" value="DjlA_N"/>
</dbReference>
<keyword evidence="1" id="KW-0472">Membrane</keyword>
<dbReference type="STRING" id="388950.GCA_001611675_02671"/>
<reference evidence="4" key="1">
    <citation type="submission" date="2016-10" db="EMBL/GenBank/DDBJ databases">
        <authorList>
            <person name="Varghese N."/>
        </authorList>
    </citation>
    <scope>NUCLEOTIDE SEQUENCE [LARGE SCALE GENOMIC DNA]</scope>
    <source>
        <strain evidence="4">DSM 18820</strain>
    </source>
</reference>
<keyword evidence="1" id="KW-0812">Transmembrane</keyword>
<dbReference type="AlphaFoldDB" id="A0A1I7J1A1"/>
<name>A0A1I7J1A1_9BACT</name>
<keyword evidence="1" id="KW-1133">Transmembrane helix</keyword>
<organism evidence="3 4">
    <name type="scientific">Pontibacter akesuensis</name>
    <dbReference type="NCBI Taxonomy" id="388950"/>
    <lineage>
        <taxon>Bacteria</taxon>
        <taxon>Pseudomonadati</taxon>
        <taxon>Bacteroidota</taxon>
        <taxon>Cytophagia</taxon>
        <taxon>Cytophagales</taxon>
        <taxon>Hymenobacteraceae</taxon>
        <taxon>Pontibacter</taxon>
    </lineage>
</organism>
<keyword evidence="4" id="KW-1185">Reference proteome</keyword>
<dbReference type="InterPro" id="IPR029024">
    <property type="entry name" value="TerB-like"/>
</dbReference>